<sequence>QELKKMYLLQLVKKLGFVFLLVTASMFAFSSAGRPSILIYSQDDNHQELVKRRIHEHERILKMNSRDYGQFNPTPKLFRPPSKLIPN</sequence>
<proteinExistence type="predicted"/>
<keyword evidence="3" id="KW-1185">Reference proteome</keyword>
<dbReference type="PANTHER" id="PTHR35290:SF5">
    <property type="entry name" value="BNAA03G52930D PROTEIN"/>
    <property type="match status" value="1"/>
</dbReference>
<accession>A0ABQ7YUQ1</accession>
<evidence type="ECO:0000256" key="1">
    <source>
        <dbReference type="SAM" id="MobiDB-lite"/>
    </source>
</evidence>
<evidence type="ECO:0000313" key="3">
    <source>
        <dbReference type="Proteomes" id="UP000824890"/>
    </source>
</evidence>
<evidence type="ECO:0000313" key="2">
    <source>
        <dbReference type="EMBL" id="KAH0871659.1"/>
    </source>
</evidence>
<dbReference type="Proteomes" id="UP000824890">
    <property type="component" value="Unassembled WGS sequence"/>
</dbReference>
<dbReference type="PANTHER" id="PTHR35290">
    <property type="entry name" value="PROTEIN CASPARIAN STRIP INTEGRITY FACTOR 1-RELATED"/>
    <property type="match status" value="1"/>
</dbReference>
<organism evidence="2 3">
    <name type="scientific">Brassica napus</name>
    <name type="common">Rape</name>
    <dbReference type="NCBI Taxonomy" id="3708"/>
    <lineage>
        <taxon>Eukaryota</taxon>
        <taxon>Viridiplantae</taxon>
        <taxon>Streptophyta</taxon>
        <taxon>Embryophyta</taxon>
        <taxon>Tracheophyta</taxon>
        <taxon>Spermatophyta</taxon>
        <taxon>Magnoliopsida</taxon>
        <taxon>eudicotyledons</taxon>
        <taxon>Gunneridae</taxon>
        <taxon>Pentapetalae</taxon>
        <taxon>rosids</taxon>
        <taxon>malvids</taxon>
        <taxon>Brassicales</taxon>
        <taxon>Brassicaceae</taxon>
        <taxon>Brassiceae</taxon>
        <taxon>Brassica</taxon>
    </lineage>
</organism>
<gene>
    <name evidence="2" type="ORF">HID58_078681</name>
</gene>
<feature type="non-terminal residue" evidence="2">
    <location>
        <position position="1"/>
    </location>
</feature>
<dbReference type="EMBL" id="JAGKQM010000017">
    <property type="protein sequence ID" value="KAH0871659.1"/>
    <property type="molecule type" value="Genomic_DNA"/>
</dbReference>
<name>A0ABQ7YUQ1_BRANA</name>
<reference evidence="2 3" key="1">
    <citation type="submission" date="2021-05" db="EMBL/GenBank/DDBJ databases">
        <title>Genome Assembly of Synthetic Allotetraploid Brassica napus Reveals Homoeologous Exchanges between Subgenomes.</title>
        <authorList>
            <person name="Davis J.T."/>
        </authorList>
    </citation>
    <scope>NUCLEOTIDE SEQUENCE [LARGE SCALE GENOMIC DNA]</scope>
    <source>
        <strain evidence="3">cv. Da-Ae</strain>
        <tissue evidence="2">Seedling</tissue>
    </source>
</reference>
<comment type="caution">
    <text evidence="2">The sequence shown here is derived from an EMBL/GenBank/DDBJ whole genome shotgun (WGS) entry which is preliminary data.</text>
</comment>
<protein>
    <submittedName>
        <fullName evidence="2">Uncharacterized protein</fullName>
    </submittedName>
</protein>
<dbReference type="InterPro" id="IPR038974">
    <property type="entry name" value="CIF1/2"/>
</dbReference>
<feature type="region of interest" description="Disordered" evidence="1">
    <location>
        <begin position="65"/>
        <end position="87"/>
    </location>
</feature>